<dbReference type="InterPro" id="IPR050302">
    <property type="entry name" value="Rab_GAP_TBC_domain"/>
</dbReference>
<evidence type="ECO:0000313" key="18">
    <source>
        <dbReference type="Ensembl" id="ENSMFAP00000023757.2"/>
    </source>
</evidence>
<feature type="region of interest" description="Disordered" evidence="15">
    <location>
        <begin position="1"/>
        <end position="104"/>
    </location>
</feature>
<evidence type="ECO:0000259" key="16">
    <source>
        <dbReference type="PROSITE" id="PS01179"/>
    </source>
</evidence>
<keyword evidence="7" id="KW-0206">Cytoskeleton</keyword>
<dbReference type="Bgee" id="ENSMFAG00000043446">
    <property type="expression patterns" value="Expressed in temporal lobe and 13 other cell types or tissues"/>
</dbReference>
<protein>
    <recommendedName>
        <fullName evidence="11">Rab GTPase-activating protein 1</fullName>
    </recommendedName>
    <alternativeName>
        <fullName evidence="13">GAP and centrosome-associated protein</fullName>
    </alternativeName>
    <alternativeName>
        <fullName evidence="12">Rab6 GTPase-activating protein GAPCenA</fullName>
    </alternativeName>
</protein>
<feature type="domain" description="PID" evidence="16">
    <location>
        <begin position="152"/>
        <end position="267"/>
    </location>
</feature>
<dbReference type="FunFam" id="1.10.8.270:FF:000001">
    <property type="entry name" value="TBC1 domain family member 1"/>
    <property type="match status" value="1"/>
</dbReference>
<dbReference type="InterPro" id="IPR006020">
    <property type="entry name" value="PTB/PI_dom"/>
</dbReference>
<dbReference type="Gene3D" id="1.10.472.80">
    <property type="entry name" value="Ypt/Rab-GAP domain of gyp1p, domain 3"/>
    <property type="match status" value="1"/>
</dbReference>
<name>A0A2K5VG90_MACFA</name>
<reference evidence="18 19" key="1">
    <citation type="submission" date="2013-03" db="EMBL/GenBank/DDBJ databases">
        <authorList>
            <person name="Warren W."/>
            <person name="Wilson R.K."/>
        </authorList>
    </citation>
    <scope>NUCLEOTIDE SEQUENCE</scope>
</reference>
<dbReference type="Gene3D" id="1.10.8.270">
    <property type="entry name" value="putative rabgap domain of human tbc1 domain family member 14 like domains"/>
    <property type="match status" value="1"/>
</dbReference>
<dbReference type="Pfam" id="PF00640">
    <property type="entry name" value="PID"/>
    <property type="match status" value="1"/>
</dbReference>
<dbReference type="SUPFAM" id="SSF50729">
    <property type="entry name" value="PH domain-like"/>
    <property type="match status" value="1"/>
</dbReference>
<accession>A0A2K5VG90</accession>
<comment type="function">
    <text evidence="9">May act as a GTPase-activating protein of RAB6A. May play a role in microtubule nucleation by centrosome. May participate in a RAB6A-mediated pathway involved in the metaphase-anaphase transition.</text>
</comment>
<evidence type="ECO:0000256" key="6">
    <source>
        <dbReference type="ARBA" id="ARBA00023054"/>
    </source>
</evidence>
<dbReference type="GO" id="GO:0031267">
    <property type="term" value="F:small GTPase binding"/>
    <property type="evidence" value="ECO:0007669"/>
    <property type="project" value="UniProtKB-ARBA"/>
</dbReference>
<dbReference type="PANTHER" id="PTHR47219">
    <property type="entry name" value="RAB GTPASE-ACTIVATING PROTEIN 1-LIKE"/>
    <property type="match status" value="1"/>
</dbReference>
<feature type="compositionally biased region" description="Acidic residues" evidence="15">
    <location>
        <begin position="510"/>
        <end position="520"/>
    </location>
</feature>
<dbReference type="Ensembl" id="ENSMFAT00000031892.2">
    <property type="protein sequence ID" value="ENSMFAP00000023757.2"/>
    <property type="gene ID" value="ENSMFAG00000043446.2"/>
</dbReference>
<keyword evidence="19" id="KW-1185">Reference proteome</keyword>
<keyword evidence="3" id="KW-0343">GTPase activation</keyword>
<keyword evidence="4" id="KW-0963">Cytoplasm</keyword>
<dbReference type="CDD" id="cd01211">
    <property type="entry name" value="PTB_Rab6GAP"/>
    <property type="match status" value="1"/>
</dbReference>
<reference evidence="18" key="3">
    <citation type="submission" date="2025-09" db="UniProtKB">
        <authorList>
            <consortium name="Ensembl"/>
        </authorList>
    </citation>
    <scope>IDENTIFICATION</scope>
</reference>
<dbReference type="PROSITE" id="PS50086">
    <property type="entry name" value="TBC_RABGAP"/>
    <property type="match status" value="1"/>
</dbReference>
<dbReference type="AlphaFoldDB" id="A0A2K5VG90"/>
<feature type="coiled-coil region" evidence="14">
    <location>
        <begin position="800"/>
        <end position="922"/>
    </location>
</feature>
<dbReference type="Gene3D" id="2.30.29.30">
    <property type="entry name" value="Pleckstrin-homology domain (PH domain)/Phosphotyrosine-binding domain (PTB)"/>
    <property type="match status" value="1"/>
</dbReference>
<organism evidence="18 19">
    <name type="scientific">Macaca fascicularis</name>
    <name type="common">Crab-eating macaque</name>
    <name type="synonym">Cynomolgus monkey</name>
    <dbReference type="NCBI Taxonomy" id="9541"/>
    <lineage>
        <taxon>Eukaryota</taxon>
        <taxon>Metazoa</taxon>
        <taxon>Chordata</taxon>
        <taxon>Craniata</taxon>
        <taxon>Vertebrata</taxon>
        <taxon>Euteleostomi</taxon>
        <taxon>Mammalia</taxon>
        <taxon>Eutheria</taxon>
        <taxon>Euarchontoglires</taxon>
        <taxon>Primates</taxon>
        <taxon>Haplorrhini</taxon>
        <taxon>Catarrhini</taxon>
        <taxon>Cercopithecidae</taxon>
        <taxon>Cercopithecinae</taxon>
        <taxon>Macaca</taxon>
    </lineage>
</organism>
<feature type="domain" description="Rab-GAP TBC" evidence="17">
    <location>
        <begin position="566"/>
        <end position="752"/>
    </location>
</feature>
<evidence type="ECO:0000313" key="19">
    <source>
        <dbReference type="Proteomes" id="UP000233100"/>
    </source>
</evidence>
<feature type="compositionally biased region" description="Basic and acidic residues" evidence="15">
    <location>
        <begin position="77"/>
        <end position="88"/>
    </location>
</feature>
<dbReference type="PANTHER" id="PTHR47219:SF6">
    <property type="entry name" value="RAB GTPASE-ACTIVATING PROTEIN 1"/>
    <property type="match status" value="1"/>
</dbReference>
<evidence type="ECO:0000256" key="10">
    <source>
        <dbReference type="ARBA" id="ARBA00063354"/>
    </source>
</evidence>
<evidence type="ECO:0000256" key="13">
    <source>
        <dbReference type="ARBA" id="ARBA00082331"/>
    </source>
</evidence>
<dbReference type="SUPFAM" id="SSF47923">
    <property type="entry name" value="Ypt/Rab-GAP domain of gyp1p"/>
    <property type="match status" value="2"/>
</dbReference>
<dbReference type="InterPro" id="IPR000195">
    <property type="entry name" value="Rab-GAP-TBC_dom"/>
</dbReference>
<sequence length="1054" mass="119985">MDDKASVGKISVSSDSVSTLNSEDFVLVSRQGDETPSTNNGSDDEKTGLKIVGNGSEQQLQKELADVLMDPPMDDQPGEKEPVKRSQLDGEGDGPLSNQLSASSTINPVPLVGLQKPEMSLPVKPGQGDSEASSPFTPVADEDSVVFSKLTYLGCASVNAPRSEVEALRMMSILRSQCQISLNVTLSVPNVSEGIVRLLDPQTNTEIANYPIYKILFCVRGHDGTPESDCFAFTESHYNAELFRIHVFRCEIQEAVSRILYSFATAFRRSAKQTPLSATAAPQTPDSDIFTFSVSLEIKEDDGKGYFSAVPKDKDRQCFKLRQGIDKKIVIYVQQTTNKELAIERCFGLLLSPGKDVRNSDMHLLDLESMGKSSDGKSYVITGSWNPKSPHFQVVNEETPKDKVLFMTTAVDLVITEVQEPVRFLLETKVRVCSPNERLFWPFSKRSTTENFFLKLKQIKQKERKNNTDTLYEVVCLESESERERRKTTASPSVRLPQSGSQSSVIPSPPEDDEEEDNDEPLLSGSGDVSKECAEKILETWGELLSKWHLNLNVRPKQLSTLVRNGVPEALRGEVWQLLAGCHNNDHLVEKYRILITKESPQDSAITRDINRTFPAHDYFKDTGGDGQDSLYKICKAYSVYDEEIGYCQGQSFLAAVLLLHMPEEQAFSVLVKIMFDYGLRELFKQNFEDLHCKFYQLERLMQEYIPDLYNHFLDISLEAHMYASQWFLTLFTAKFPLYMVFHIIDLLLCEGISVIFNVALGLLKTSKDDLLLTDFEGALKFFRVQLPKRYRSEENAKKLMELACNMKISQKKLKKYEKEYHTMREQQAQQEDPIERFERENRRLQEANMRLEQENDDLAHELVTSKIALRKDLDNAEEKADALNKELLMTKQKLIDAEEEKRRLEEESAQLKEMCRRELDKAESEIKKNSSIIGDYKQICSQLSERLEKQQTANKVEIEKIRQKVDDCERCREFFNKEGRVKGISSTKEVLDEDTDEEKETLKNQLREMELELAQTKLQLVEAECKIQDLEHHLGLALNEVQAADGKEVSSQD</sequence>
<dbReference type="InterPro" id="IPR022164">
    <property type="entry name" value="Kinesin-like"/>
</dbReference>
<gene>
    <name evidence="18" type="primary">RABGAP1</name>
</gene>
<dbReference type="Pfam" id="PF12473">
    <property type="entry name" value="DUF3694"/>
    <property type="match status" value="1"/>
</dbReference>
<dbReference type="GO" id="GO:0005829">
    <property type="term" value="C:cytosol"/>
    <property type="evidence" value="ECO:0007669"/>
    <property type="project" value="UniProtKB-SubCell"/>
</dbReference>
<evidence type="ECO:0000256" key="11">
    <source>
        <dbReference type="ARBA" id="ARBA00072920"/>
    </source>
</evidence>
<evidence type="ECO:0000256" key="3">
    <source>
        <dbReference type="ARBA" id="ARBA00022468"/>
    </source>
</evidence>
<feature type="region of interest" description="Disordered" evidence="15">
    <location>
        <begin position="482"/>
        <end position="527"/>
    </location>
</feature>
<evidence type="ECO:0000259" key="17">
    <source>
        <dbReference type="PROSITE" id="PS50086"/>
    </source>
</evidence>
<evidence type="ECO:0000256" key="14">
    <source>
        <dbReference type="SAM" id="Coils"/>
    </source>
</evidence>
<dbReference type="Pfam" id="PF00566">
    <property type="entry name" value="RabGAP-TBC"/>
    <property type="match status" value="1"/>
</dbReference>
<evidence type="ECO:0000256" key="15">
    <source>
        <dbReference type="SAM" id="MobiDB-lite"/>
    </source>
</evidence>
<dbReference type="GeneTree" id="ENSGT00940000157216"/>
<evidence type="ECO:0000256" key="7">
    <source>
        <dbReference type="ARBA" id="ARBA00023212"/>
    </source>
</evidence>
<comment type="subunit">
    <text evidence="10">Interacts with RAB6A and tubulin gamma.</text>
</comment>
<dbReference type="Gene3D" id="1.10.10.750">
    <property type="entry name" value="Ypt/Rab-GAP domain of gyp1p, domain 1"/>
    <property type="match status" value="1"/>
</dbReference>
<dbReference type="PROSITE" id="PS01179">
    <property type="entry name" value="PID"/>
    <property type="match status" value="1"/>
</dbReference>
<dbReference type="InterPro" id="IPR035969">
    <property type="entry name" value="Rab-GAP_TBC_sf"/>
</dbReference>
<dbReference type="GO" id="GO:0005096">
    <property type="term" value="F:GTPase activator activity"/>
    <property type="evidence" value="ECO:0007669"/>
    <property type="project" value="UniProtKB-KW"/>
</dbReference>
<dbReference type="GO" id="GO:0005813">
    <property type="term" value="C:centrosome"/>
    <property type="evidence" value="ECO:0007669"/>
    <property type="project" value="UniProtKB-SubCell"/>
</dbReference>
<feature type="coiled-coil region" evidence="14">
    <location>
        <begin position="989"/>
        <end position="1041"/>
    </location>
</feature>
<evidence type="ECO:0000256" key="5">
    <source>
        <dbReference type="ARBA" id="ARBA00022553"/>
    </source>
</evidence>
<keyword evidence="6 14" id="KW-0175">Coiled coil</keyword>
<dbReference type="InterPro" id="IPR011993">
    <property type="entry name" value="PH-like_dom_sf"/>
</dbReference>
<reference evidence="18" key="2">
    <citation type="submission" date="2025-08" db="UniProtKB">
        <authorList>
            <consortium name="Ensembl"/>
        </authorList>
    </citation>
    <scope>IDENTIFICATION</scope>
</reference>
<feature type="compositionally biased region" description="Low complexity" evidence="15">
    <location>
        <begin position="7"/>
        <end position="22"/>
    </location>
</feature>
<evidence type="ECO:0000256" key="9">
    <source>
        <dbReference type="ARBA" id="ARBA00056651"/>
    </source>
</evidence>
<evidence type="ECO:0000256" key="8">
    <source>
        <dbReference type="ARBA" id="ARBA00023306"/>
    </source>
</evidence>
<proteinExistence type="predicted"/>
<evidence type="ECO:0000256" key="1">
    <source>
        <dbReference type="ARBA" id="ARBA00004300"/>
    </source>
</evidence>
<dbReference type="FunFam" id="2.30.29.30:FF:000125">
    <property type="entry name" value="Putative rab gtpase-activating protein 1"/>
    <property type="match status" value="1"/>
</dbReference>
<dbReference type="FunFam" id="1.10.10.750:FF:000004">
    <property type="entry name" value="Putative rab gtpase-activating protein 1"/>
    <property type="match status" value="1"/>
</dbReference>
<keyword evidence="8" id="KW-0131">Cell cycle</keyword>
<dbReference type="SMART" id="SM00462">
    <property type="entry name" value="PTB"/>
    <property type="match status" value="1"/>
</dbReference>
<feature type="compositionally biased region" description="Polar residues" evidence="15">
    <location>
        <begin position="489"/>
        <end position="506"/>
    </location>
</feature>
<dbReference type="SMART" id="SM00164">
    <property type="entry name" value="TBC"/>
    <property type="match status" value="1"/>
</dbReference>
<keyword evidence="5" id="KW-0597">Phosphoprotein</keyword>
<evidence type="ECO:0000256" key="4">
    <source>
        <dbReference type="ARBA" id="ARBA00022490"/>
    </source>
</evidence>
<evidence type="ECO:0000256" key="2">
    <source>
        <dbReference type="ARBA" id="ARBA00004514"/>
    </source>
</evidence>
<comment type="subcellular location">
    <subcellularLocation>
        <location evidence="1">Cytoplasm</location>
        <location evidence="1">Cytoskeleton</location>
        <location evidence="1">Microtubule organizing center</location>
        <location evidence="1">Centrosome</location>
    </subcellularLocation>
    <subcellularLocation>
        <location evidence="2">Cytoplasm</location>
        <location evidence="2">Cytosol</location>
    </subcellularLocation>
</comment>
<dbReference type="FunFam" id="1.10.472.80:FF:000007">
    <property type="entry name" value="Rab GTPase-activating protein 1 isoform X1"/>
    <property type="match status" value="1"/>
</dbReference>
<dbReference type="Proteomes" id="UP000233100">
    <property type="component" value="Chromosome 15"/>
</dbReference>
<evidence type="ECO:0000256" key="12">
    <source>
        <dbReference type="ARBA" id="ARBA00078554"/>
    </source>
</evidence>